<dbReference type="EMBL" id="AODF01000050">
    <property type="protein sequence ID" value="EUJ25355.1"/>
    <property type="molecule type" value="Genomic_DNA"/>
</dbReference>
<accession>A0ABP3ATR1</accession>
<reference evidence="3 4" key="1">
    <citation type="journal article" date="2014" name="Int. J. Syst. Evol. Microbiol.">
        <title>Listeria floridensis sp. nov., Listeria aquatica sp. nov., Listeria cornellensis sp. nov., Listeria riparia sp. nov. and Listeria grandensis sp. nov., from agricultural and natural environments.</title>
        <authorList>
            <person name="den Bakker H.C."/>
            <person name="Warchocki S."/>
            <person name="Wright E.M."/>
            <person name="Allred A.F."/>
            <person name="Ahlstrom C."/>
            <person name="Manuel C.S."/>
            <person name="Stasiewicz M.J."/>
            <person name="Burrell A."/>
            <person name="Roof S."/>
            <person name="Strawn L."/>
            <person name="Fortes E.D."/>
            <person name="Nightingale K.K."/>
            <person name="Kephart D."/>
            <person name="Wiedmann M."/>
        </authorList>
    </citation>
    <scope>NUCLEOTIDE SEQUENCE [LARGE SCALE GENOMIC DNA]</scope>
    <source>
        <strain evidence="3 4">FSL S10-1187</strain>
    </source>
</reference>
<feature type="domain" description="Bacterial EndoU nuclease" evidence="2">
    <location>
        <begin position="259"/>
        <end position="398"/>
    </location>
</feature>
<dbReference type="Pfam" id="PF14436">
    <property type="entry name" value="EndoU_bacteria"/>
    <property type="match status" value="1"/>
</dbReference>
<dbReference type="Proteomes" id="UP000019249">
    <property type="component" value="Unassembled WGS sequence"/>
</dbReference>
<keyword evidence="4" id="KW-1185">Reference proteome</keyword>
<protein>
    <recommendedName>
        <fullName evidence="2">Bacterial EndoU nuclease domain-containing protein</fullName>
    </recommendedName>
</protein>
<gene>
    <name evidence="3" type="ORF">MFLO_15518</name>
</gene>
<name>A0ABP3ATR1_9LIST</name>
<evidence type="ECO:0000259" key="2">
    <source>
        <dbReference type="Pfam" id="PF14436"/>
    </source>
</evidence>
<feature type="transmembrane region" description="Helical" evidence="1">
    <location>
        <begin position="40"/>
        <end position="68"/>
    </location>
</feature>
<keyword evidence="1" id="KW-0472">Membrane</keyword>
<evidence type="ECO:0000313" key="4">
    <source>
        <dbReference type="Proteomes" id="UP000019249"/>
    </source>
</evidence>
<organism evidence="3 4">
    <name type="scientific">Listeria floridensis FSL S10-1187</name>
    <dbReference type="NCBI Taxonomy" id="1265817"/>
    <lineage>
        <taxon>Bacteria</taxon>
        <taxon>Bacillati</taxon>
        <taxon>Bacillota</taxon>
        <taxon>Bacilli</taxon>
        <taxon>Bacillales</taxon>
        <taxon>Listeriaceae</taxon>
        <taxon>Listeria</taxon>
    </lineage>
</organism>
<feature type="non-terminal residue" evidence="3">
    <location>
        <position position="1"/>
    </location>
</feature>
<evidence type="ECO:0000313" key="3">
    <source>
        <dbReference type="EMBL" id="EUJ25355.1"/>
    </source>
</evidence>
<dbReference type="CDD" id="cd20686">
    <property type="entry name" value="CdiA-CT_Ec-like"/>
    <property type="match status" value="1"/>
</dbReference>
<keyword evidence="1" id="KW-1133">Transmembrane helix</keyword>
<evidence type="ECO:0000256" key="1">
    <source>
        <dbReference type="SAM" id="Phobius"/>
    </source>
</evidence>
<keyword evidence="1" id="KW-0812">Transmembrane</keyword>
<sequence length="400" mass="43328">AWKKLNPEETVSENDFRAVMLNTRAFAYTSIQDEQEKKEFWVNVAATVAIVGVAIFCPPAGLVLGVAYGSLEMSAAVTGNDWLTGREMATSERALRGAFSLFDLVPGVKALSGGTRVIGETGHLAELSRLIMRGKQTAVSKAEDLVRIGKNQAEMRVRSLKGVLADMAHSGVDKLSRGLDTGGKVGAKWANSLNLPSRQQLAMADVGGLGTSGSSKVLAQTEKWQDTLQRFDVNLGGGSKADGIMEKASGANDFKFGSNSKNHLKNVETVNTKKGVVGGHNMDEFNNALKNQGFNPENLIVSKKPHPTIDGIYEVEYKIPRKDMAGNIAEPVSYKNIKQPKTIYDPAKISDEKLYQWGQEAMKNGEIDGRLVEGTASNGLKFRGYLNEAGEITNFFPILD</sequence>
<comment type="caution">
    <text evidence="3">The sequence shown here is derived from an EMBL/GenBank/DDBJ whole genome shotgun (WGS) entry which is preliminary data.</text>
</comment>
<dbReference type="InterPro" id="IPR029501">
    <property type="entry name" value="EndoU_bac"/>
</dbReference>
<proteinExistence type="predicted"/>